<organism evidence="1 2">
    <name type="scientific">Ovis ammon polii x Ovis aries</name>
    <dbReference type="NCBI Taxonomy" id="2918886"/>
    <lineage>
        <taxon>Eukaryota</taxon>
        <taxon>Metazoa</taxon>
        <taxon>Chordata</taxon>
        <taxon>Craniata</taxon>
        <taxon>Vertebrata</taxon>
        <taxon>Euteleostomi</taxon>
        <taxon>Mammalia</taxon>
        <taxon>Eutheria</taxon>
        <taxon>Laurasiatheria</taxon>
        <taxon>Artiodactyla</taxon>
        <taxon>Ruminantia</taxon>
        <taxon>Pecora</taxon>
        <taxon>Bovidae</taxon>
        <taxon>Caprinae</taxon>
        <taxon>Ovis</taxon>
    </lineage>
</organism>
<sequence length="338" mass="38142">MTSEEEEEKPVGDENNHSQFEEEKKKHKSSEVEVSDNVCDTADESGLIQQGKNKQEFAAMENEGSDSSDPGMHRMEVKKKDTSKWTPEECVIAPIFEKTDSLTGGLLHVNDDSILSEVDQDDDRSAKKTSNENNKVKTLQEDPHKAELEKYKQLYLVELEVRKSLEGKLDRTALHLACANGHSVVVTLLLERKCLLNLCDNENRTVLMKALECQEEECATLLLEHGADPNVMDISGNTTLLYAVFCQNISLAAKLLSCDANIEARNKDTRDVLQLQLHQELPPLSQDDLTPLSLVICERRGQMVEFLVKKEANIHAVDKMKSLPYDNIEFLNSFKRIL</sequence>
<gene>
    <name evidence="1" type="ORF">MJG53_012209</name>
</gene>
<comment type="caution">
    <text evidence="1">The sequence shown here is derived from an EMBL/GenBank/DDBJ whole genome shotgun (WGS) entry which is preliminary data.</text>
</comment>
<reference evidence="1" key="1">
    <citation type="submission" date="2022-03" db="EMBL/GenBank/DDBJ databases">
        <title>Genomic analyses of argali, domestic sheep and their hybrids provide insights into chromosomal evolution, heterosis and genetic basis of agronomic traits.</title>
        <authorList>
            <person name="Li M."/>
        </authorList>
    </citation>
    <scope>NUCLEOTIDE SEQUENCE</scope>
    <source>
        <strain evidence="1">F1 hybrid</strain>
    </source>
</reference>
<evidence type="ECO:0000313" key="2">
    <source>
        <dbReference type="Proteomes" id="UP001057279"/>
    </source>
</evidence>
<proteinExistence type="predicted"/>
<keyword evidence="2" id="KW-1185">Reference proteome</keyword>
<accession>A0ACB9UMX6</accession>
<dbReference type="Proteomes" id="UP001057279">
    <property type="component" value="Linkage Group LG14"/>
</dbReference>
<name>A0ACB9UMX6_9CETA</name>
<protein>
    <submittedName>
        <fullName evidence="1">Uncharacterized protein</fullName>
    </submittedName>
</protein>
<evidence type="ECO:0000313" key="1">
    <source>
        <dbReference type="EMBL" id="KAI4574033.1"/>
    </source>
</evidence>
<dbReference type="EMBL" id="CM043039">
    <property type="protein sequence ID" value="KAI4574033.1"/>
    <property type="molecule type" value="Genomic_DNA"/>
</dbReference>